<dbReference type="AlphaFoldDB" id="A0A650EKI6"/>
<dbReference type="GO" id="GO:0005524">
    <property type="term" value="F:ATP binding"/>
    <property type="evidence" value="ECO:0007669"/>
    <property type="project" value="UniProtKB-KW"/>
</dbReference>
<dbReference type="CDD" id="cd03112">
    <property type="entry name" value="CobW-like"/>
    <property type="match status" value="1"/>
</dbReference>
<keyword evidence="3" id="KW-0143">Chaperone</keyword>
<dbReference type="InterPro" id="IPR011629">
    <property type="entry name" value="CobW-like_C"/>
</dbReference>
<dbReference type="InterPro" id="IPR051316">
    <property type="entry name" value="Zinc-reg_GTPase_activator"/>
</dbReference>
<dbReference type="PANTHER" id="PTHR13748:SF62">
    <property type="entry name" value="COBW DOMAIN-CONTAINING PROTEIN"/>
    <property type="match status" value="1"/>
</dbReference>
<feature type="domain" description="CobW C-terminal" evidence="8">
    <location>
        <begin position="221"/>
        <end position="311"/>
    </location>
</feature>
<sequence>MPAKIPIHIITGFLGSGKTTFLKELLSDKKEANIAVVVNELGAISLDDTLIQTEFVKEKTIMLDAGCMCCNKREDLSIKFKELLNKYDQNNQKLERILIETTGIANPAPIIFTFLSDVFLSNHFEIANIITCIDALSGLSHIQNNQEAHNQIISSDCILLTKTDLNPDVSALKTKIDSIHRGIDFIDKKDFNFNQLINVKNQNLNFTYDKTSRTQSHTSDIDSLCLCFEEALDWSIFSIWLSMLLHRYGKQILRVKGLLDVGEDYLVNLNGVGHLIYPTSHIKTQAKGSKLVIIAKGLNLSQVGKSLETFLQLSGRYAQF</sequence>
<organism evidence="9">
    <name type="scientific">uncultured Helicobacter sp</name>
    <dbReference type="NCBI Taxonomy" id="175537"/>
    <lineage>
        <taxon>Bacteria</taxon>
        <taxon>Pseudomonadati</taxon>
        <taxon>Campylobacterota</taxon>
        <taxon>Epsilonproteobacteria</taxon>
        <taxon>Campylobacterales</taxon>
        <taxon>Helicobacteraceae</taxon>
        <taxon>Helicobacter</taxon>
        <taxon>environmental samples</taxon>
    </lineage>
</organism>
<dbReference type="SUPFAM" id="SSF90002">
    <property type="entry name" value="Hypothetical protein YjiA, C-terminal domain"/>
    <property type="match status" value="1"/>
</dbReference>
<comment type="function">
    <text evidence="5">Zinc chaperone that directly transfers zinc cofactor to target proteins, thereby activating them. Zinc is transferred from the CXCC motif in the GTPase domain to the zinc binding site in target proteins in a process requiring GTP hydrolysis.</text>
</comment>
<comment type="catalytic activity">
    <reaction evidence="6">
        <text>GTP + H2O = GDP + phosphate + H(+)</text>
        <dbReference type="Rhea" id="RHEA:19669"/>
        <dbReference type="ChEBI" id="CHEBI:15377"/>
        <dbReference type="ChEBI" id="CHEBI:15378"/>
        <dbReference type="ChEBI" id="CHEBI:37565"/>
        <dbReference type="ChEBI" id="CHEBI:43474"/>
        <dbReference type="ChEBI" id="CHEBI:58189"/>
    </reaction>
    <physiologicalReaction direction="left-to-right" evidence="6">
        <dbReference type="Rhea" id="RHEA:19670"/>
    </physiologicalReaction>
</comment>
<name>A0A650EKI6_9HELI</name>
<dbReference type="Pfam" id="PF07683">
    <property type="entry name" value="CobW_C"/>
    <property type="match status" value="1"/>
</dbReference>
<dbReference type="Gene3D" id="3.30.1220.10">
    <property type="entry name" value="CobW-like, C-terminal domain"/>
    <property type="match status" value="1"/>
</dbReference>
<dbReference type="SUPFAM" id="SSF52540">
    <property type="entry name" value="P-loop containing nucleoside triphosphate hydrolases"/>
    <property type="match status" value="1"/>
</dbReference>
<dbReference type="GO" id="GO:0016787">
    <property type="term" value="F:hydrolase activity"/>
    <property type="evidence" value="ECO:0007669"/>
    <property type="project" value="UniProtKB-KW"/>
</dbReference>
<dbReference type="InterPro" id="IPR027417">
    <property type="entry name" value="P-loop_NTPase"/>
</dbReference>
<keyword evidence="7" id="KW-0175">Coiled coil</keyword>
<evidence type="ECO:0000256" key="1">
    <source>
        <dbReference type="ARBA" id="ARBA00022741"/>
    </source>
</evidence>
<dbReference type="InterPro" id="IPR003495">
    <property type="entry name" value="CobW/HypB/UreG_nucleotide-bd"/>
</dbReference>
<protein>
    <submittedName>
        <fullName evidence="9">ATP-binding protein</fullName>
    </submittedName>
</protein>
<evidence type="ECO:0000256" key="5">
    <source>
        <dbReference type="ARBA" id="ARBA00045658"/>
    </source>
</evidence>
<dbReference type="InterPro" id="IPR036627">
    <property type="entry name" value="CobW-likC_sf"/>
</dbReference>
<keyword evidence="2" id="KW-0378">Hydrolase</keyword>
<evidence type="ECO:0000313" key="9">
    <source>
        <dbReference type="EMBL" id="QGT50096.1"/>
    </source>
</evidence>
<keyword evidence="1" id="KW-0547">Nucleotide-binding</keyword>
<evidence type="ECO:0000256" key="6">
    <source>
        <dbReference type="ARBA" id="ARBA00049117"/>
    </source>
</evidence>
<dbReference type="SMART" id="SM00833">
    <property type="entry name" value="CobW_C"/>
    <property type="match status" value="1"/>
</dbReference>
<dbReference type="Gene3D" id="3.40.50.300">
    <property type="entry name" value="P-loop containing nucleotide triphosphate hydrolases"/>
    <property type="match status" value="1"/>
</dbReference>
<evidence type="ECO:0000256" key="7">
    <source>
        <dbReference type="SAM" id="Coils"/>
    </source>
</evidence>
<dbReference type="GO" id="GO:0005737">
    <property type="term" value="C:cytoplasm"/>
    <property type="evidence" value="ECO:0007669"/>
    <property type="project" value="TreeGrafter"/>
</dbReference>
<evidence type="ECO:0000256" key="4">
    <source>
        <dbReference type="ARBA" id="ARBA00034320"/>
    </source>
</evidence>
<evidence type="ECO:0000256" key="2">
    <source>
        <dbReference type="ARBA" id="ARBA00022801"/>
    </source>
</evidence>
<feature type="coiled-coil region" evidence="7">
    <location>
        <begin position="73"/>
        <end position="100"/>
    </location>
</feature>
<dbReference type="EMBL" id="MN577567">
    <property type="protein sequence ID" value="QGT50096.1"/>
    <property type="molecule type" value="Genomic_DNA"/>
</dbReference>
<accession>A0A650EKI6</accession>
<comment type="similarity">
    <text evidence="4">Belongs to the SIMIBI class G3E GTPase family. ZNG1 subfamily.</text>
</comment>
<reference evidence="9" key="1">
    <citation type="journal article" date="2020" name="J. ISSAAS">
        <title>Lactobacilli and other gastrointestinal microbiota of Peromyscus leucopus, reservoir host for agents of Lyme disease and other zoonoses in North America.</title>
        <authorList>
            <person name="Milovic A."/>
            <person name="Bassam K."/>
            <person name="Shao H."/>
            <person name="Chatzistamou I."/>
            <person name="Tufts D.M."/>
            <person name="Diuk-Wasser M."/>
            <person name="Barbour A.G."/>
        </authorList>
    </citation>
    <scope>NUCLEOTIDE SEQUENCE</scope>
    <source>
        <strain evidence="9">LL4</strain>
    </source>
</reference>
<proteinExistence type="inferred from homology"/>
<evidence type="ECO:0000259" key="8">
    <source>
        <dbReference type="SMART" id="SM00833"/>
    </source>
</evidence>
<evidence type="ECO:0000256" key="3">
    <source>
        <dbReference type="ARBA" id="ARBA00023186"/>
    </source>
</evidence>
<keyword evidence="9" id="KW-0067">ATP-binding</keyword>
<dbReference type="Pfam" id="PF02492">
    <property type="entry name" value="cobW"/>
    <property type="match status" value="1"/>
</dbReference>
<gene>
    <name evidence="9" type="ORF">Helico4rc_2160</name>
</gene>
<dbReference type="PANTHER" id="PTHR13748">
    <property type="entry name" value="COBW-RELATED"/>
    <property type="match status" value="1"/>
</dbReference>